<dbReference type="EMBL" id="CAJPDS010000030">
    <property type="protein sequence ID" value="CAF9922275.1"/>
    <property type="molecule type" value="Genomic_DNA"/>
</dbReference>
<sequence>MSDPFNASALEISRHDSFLLSHIVANSDDTPKREGFFSKLWLPTAIQDPTLLWSTLTFATIWLDLLGLQCDGFRPLSYRAKAIDNLNKSLRSPRTALSDSSIGAVAIFATMAGYLGNFEELRIHGSALQKMIESRGGLQGLESFPGLQWLWTWLNLMYPSIVNEPSPYISDRLVWTTNLHGDNLPFPLSPSADVGQLHELRRDLSAVFHDMRHMALAIEPEGQQTGIKSLSYTKADLLDFDTMRKALEYRLLMLEPDDAAADMTLADYSLEVSRLAALIYLQYAVPMRPPDRPQVQTLRIRIVERLRRREDTHAAVDTPTFQPGVLLWAQFIASKIPWDDGEEADENWMTQRVARVVRAAGIATWAEMERHLRRVCWMDLIHTPDCKRSWEMVQRINKRYWTDKLLSMEQE</sequence>
<dbReference type="InterPro" id="IPR021858">
    <property type="entry name" value="Fun_TF"/>
</dbReference>
<dbReference type="Pfam" id="PF11951">
    <property type="entry name" value="Fungal_trans_2"/>
    <property type="match status" value="1"/>
</dbReference>
<evidence type="ECO:0000313" key="2">
    <source>
        <dbReference type="Proteomes" id="UP000664521"/>
    </source>
</evidence>
<comment type="caution">
    <text evidence="1">The sequence shown here is derived from an EMBL/GenBank/DDBJ whole genome shotgun (WGS) entry which is preliminary data.</text>
</comment>
<dbReference type="PANTHER" id="PTHR37540">
    <property type="entry name" value="TRANSCRIPTION FACTOR (ACR-2), PUTATIVE-RELATED-RELATED"/>
    <property type="match status" value="1"/>
</dbReference>
<proteinExistence type="predicted"/>
<dbReference type="Proteomes" id="UP000664521">
    <property type="component" value="Unassembled WGS sequence"/>
</dbReference>
<keyword evidence="2" id="KW-1185">Reference proteome</keyword>
<accession>A0A8H3FEQ6</accession>
<reference evidence="1" key="1">
    <citation type="submission" date="2021-03" db="EMBL/GenBank/DDBJ databases">
        <authorList>
            <person name="Tagirdzhanova G."/>
        </authorList>
    </citation>
    <scope>NUCLEOTIDE SEQUENCE</scope>
</reference>
<organism evidence="1 2">
    <name type="scientific">Heterodermia speciosa</name>
    <dbReference type="NCBI Taxonomy" id="116794"/>
    <lineage>
        <taxon>Eukaryota</taxon>
        <taxon>Fungi</taxon>
        <taxon>Dikarya</taxon>
        <taxon>Ascomycota</taxon>
        <taxon>Pezizomycotina</taxon>
        <taxon>Lecanoromycetes</taxon>
        <taxon>OSLEUM clade</taxon>
        <taxon>Lecanoromycetidae</taxon>
        <taxon>Caliciales</taxon>
        <taxon>Physciaceae</taxon>
        <taxon>Heterodermia</taxon>
    </lineage>
</organism>
<dbReference type="OrthoDB" id="4158087at2759"/>
<protein>
    <submittedName>
        <fullName evidence="1">Uncharacterized protein</fullName>
    </submittedName>
</protein>
<gene>
    <name evidence="1" type="ORF">HETSPECPRED_005024</name>
</gene>
<name>A0A8H3FEQ6_9LECA</name>
<evidence type="ECO:0000313" key="1">
    <source>
        <dbReference type="EMBL" id="CAF9922275.1"/>
    </source>
</evidence>
<dbReference type="PANTHER" id="PTHR37540:SF5">
    <property type="entry name" value="TRANSCRIPTION FACTOR DOMAIN-CONTAINING PROTEIN"/>
    <property type="match status" value="1"/>
</dbReference>
<dbReference type="AlphaFoldDB" id="A0A8H3FEQ6"/>